<gene>
    <name evidence="8" type="ORF">G3574_20325</name>
</gene>
<dbReference type="Gene3D" id="2.60.260.20">
    <property type="entry name" value="Urease metallochaperone UreE, N-terminal domain"/>
    <property type="match status" value="2"/>
</dbReference>
<organism evidence="8 9">
    <name type="scientific">Noviherbaspirillum galbum</name>
    <dbReference type="NCBI Taxonomy" id="2709383"/>
    <lineage>
        <taxon>Bacteria</taxon>
        <taxon>Pseudomonadati</taxon>
        <taxon>Pseudomonadota</taxon>
        <taxon>Betaproteobacteria</taxon>
        <taxon>Burkholderiales</taxon>
        <taxon>Oxalobacteraceae</taxon>
        <taxon>Noviherbaspirillum</taxon>
    </lineage>
</organism>
<evidence type="ECO:0000256" key="2">
    <source>
        <dbReference type="ARBA" id="ARBA00022723"/>
    </source>
</evidence>
<keyword evidence="2" id="KW-0479">Metal-binding</keyword>
<evidence type="ECO:0000256" key="4">
    <source>
        <dbReference type="ARBA" id="ARBA00022771"/>
    </source>
</evidence>
<keyword evidence="5" id="KW-0862">Zinc</keyword>
<name>A0A6B3SS04_9BURK</name>
<keyword evidence="6" id="KW-0346">Stress response</keyword>
<sequence length="327" mass="35832">MSVSLDHYATMGIAETASAQDILQAYRRLAMKWHPDRHSGSENKAFAEAEFKKLQRAYAVLGDPNARAIYDLERQPVDPFEDMRRSHRAERPERDWRDHRPAGADAKWKVTITAQQAAEGCRVEYPRKYAEACSSCDGQGTTRSWCSKCHGRGYSGYSHCPRCSGQGSVFVDCANCDGDGKIHYEDLMAIRVPAGVIDGSEIVARRLGKPSRYGGHPGDLHITIKLKAEGGWKFSGLNITGSLKVPFSVAMFGGTVKVALPLGRVIDVDVPARTNSGRKIRLAGAGLRDQHGNRGDVVMTVAITLPSSRKKVPDYIEAAVRALYAGE</sequence>
<dbReference type="SUPFAM" id="SSF46565">
    <property type="entry name" value="Chaperone J-domain"/>
    <property type="match status" value="1"/>
</dbReference>
<dbReference type="Proteomes" id="UP000482155">
    <property type="component" value="Unassembled WGS sequence"/>
</dbReference>
<dbReference type="InterPro" id="IPR036869">
    <property type="entry name" value="J_dom_sf"/>
</dbReference>
<evidence type="ECO:0000259" key="7">
    <source>
        <dbReference type="PROSITE" id="PS50076"/>
    </source>
</evidence>
<dbReference type="CDD" id="cd06257">
    <property type="entry name" value="DnaJ"/>
    <property type="match status" value="1"/>
</dbReference>
<keyword evidence="9" id="KW-1185">Reference proteome</keyword>
<dbReference type="GO" id="GO:0008270">
    <property type="term" value="F:zinc ion binding"/>
    <property type="evidence" value="ECO:0007669"/>
    <property type="project" value="UniProtKB-KW"/>
</dbReference>
<dbReference type="EMBL" id="JAAIVB010000069">
    <property type="protein sequence ID" value="NEX63431.1"/>
    <property type="molecule type" value="Genomic_DNA"/>
</dbReference>
<dbReference type="InterPro" id="IPR036410">
    <property type="entry name" value="HSP_DnaJ_Cys-rich_dom_sf"/>
</dbReference>
<dbReference type="PROSITE" id="PS00636">
    <property type="entry name" value="DNAJ_1"/>
    <property type="match status" value="1"/>
</dbReference>
<evidence type="ECO:0000256" key="6">
    <source>
        <dbReference type="ARBA" id="ARBA00023016"/>
    </source>
</evidence>
<dbReference type="InterPro" id="IPR002939">
    <property type="entry name" value="DnaJ_C"/>
</dbReference>
<keyword evidence="4" id="KW-0863">Zinc-finger</keyword>
<accession>A0A6B3SS04</accession>
<evidence type="ECO:0000256" key="5">
    <source>
        <dbReference type="ARBA" id="ARBA00022833"/>
    </source>
</evidence>
<dbReference type="PANTHER" id="PTHR43096:SF10">
    <property type="entry name" value="CHAPERONE PROTEIN DNAJ A6, CHLOROPLASTIC"/>
    <property type="match status" value="1"/>
</dbReference>
<dbReference type="PANTHER" id="PTHR43096">
    <property type="entry name" value="DNAJ HOMOLOG 1, MITOCHONDRIAL-RELATED"/>
    <property type="match status" value="1"/>
</dbReference>
<dbReference type="GO" id="GO:0006260">
    <property type="term" value="P:DNA replication"/>
    <property type="evidence" value="ECO:0007669"/>
    <property type="project" value="UniProtKB-KW"/>
</dbReference>
<dbReference type="GO" id="GO:0051082">
    <property type="term" value="F:unfolded protein binding"/>
    <property type="evidence" value="ECO:0007669"/>
    <property type="project" value="InterPro"/>
</dbReference>
<evidence type="ECO:0000313" key="9">
    <source>
        <dbReference type="Proteomes" id="UP000482155"/>
    </source>
</evidence>
<dbReference type="SUPFAM" id="SSF49493">
    <property type="entry name" value="HSP40/DnaJ peptide-binding domain"/>
    <property type="match status" value="2"/>
</dbReference>
<dbReference type="GO" id="GO:0042026">
    <property type="term" value="P:protein refolding"/>
    <property type="evidence" value="ECO:0007669"/>
    <property type="project" value="TreeGrafter"/>
</dbReference>
<evidence type="ECO:0000313" key="8">
    <source>
        <dbReference type="EMBL" id="NEX63431.1"/>
    </source>
</evidence>
<dbReference type="GO" id="GO:0031072">
    <property type="term" value="F:heat shock protein binding"/>
    <property type="evidence" value="ECO:0007669"/>
    <property type="project" value="InterPro"/>
</dbReference>
<dbReference type="CDD" id="cd10719">
    <property type="entry name" value="DnaJ_zf"/>
    <property type="match status" value="1"/>
</dbReference>
<evidence type="ECO:0000256" key="1">
    <source>
        <dbReference type="ARBA" id="ARBA00022705"/>
    </source>
</evidence>
<dbReference type="InterPro" id="IPR008971">
    <property type="entry name" value="HSP40/DnaJ_pept-bd"/>
</dbReference>
<dbReference type="CDD" id="cd10747">
    <property type="entry name" value="DnaJ_C"/>
    <property type="match status" value="1"/>
</dbReference>
<dbReference type="Gene3D" id="2.10.230.10">
    <property type="entry name" value="Heat shock protein DnaJ, cysteine-rich domain"/>
    <property type="match status" value="1"/>
</dbReference>
<dbReference type="SUPFAM" id="SSF57938">
    <property type="entry name" value="DnaJ/Hsp40 cysteine-rich domain"/>
    <property type="match status" value="1"/>
</dbReference>
<dbReference type="PRINTS" id="PR00625">
    <property type="entry name" value="JDOMAIN"/>
</dbReference>
<dbReference type="InterPro" id="IPR001305">
    <property type="entry name" value="HSP_DnaJ_Cys-rich_dom"/>
</dbReference>
<dbReference type="AlphaFoldDB" id="A0A6B3SS04"/>
<keyword evidence="3" id="KW-0677">Repeat</keyword>
<dbReference type="GO" id="GO:0005737">
    <property type="term" value="C:cytoplasm"/>
    <property type="evidence" value="ECO:0007669"/>
    <property type="project" value="TreeGrafter"/>
</dbReference>
<protein>
    <submittedName>
        <fullName evidence="8">DnaJ domain-containing protein</fullName>
    </submittedName>
</protein>
<evidence type="ECO:0000256" key="3">
    <source>
        <dbReference type="ARBA" id="ARBA00022737"/>
    </source>
</evidence>
<comment type="caution">
    <text evidence="8">The sequence shown here is derived from an EMBL/GenBank/DDBJ whole genome shotgun (WGS) entry which is preliminary data.</text>
</comment>
<dbReference type="SMART" id="SM00271">
    <property type="entry name" value="DnaJ"/>
    <property type="match status" value="1"/>
</dbReference>
<dbReference type="RefSeq" id="WP_163967289.1">
    <property type="nucleotide sequence ID" value="NZ_JAAIVB010000069.1"/>
</dbReference>
<reference evidence="8 9" key="1">
    <citation type="submission" date="2020-02" db="EMBL/GenBank/DDBJ databases">
        <authorList>
            <person name="Kim M.K."/>
        </authorList>
    </citation>
    <scope>NUCLEOTIDE SEQUENCE [LARGE SCALE GENOMIC DNA]</scope>
    <source>
        <strain evidence="8 9">17J57-3</strain>
    </source>
</reference>
<dbReference type="PROSITE" id="PS50076">
    <property type="entry name" value="DNAJ_2"/>
    <property type="match status" value="1"/>
</dbReference>
<dbReference type="Gene3D" id="1.10.287.110">
    <property type="entry name" value="DnaJ domain"/>
    <property type="match status" value="1"/>
</dbReference>
<dbReference type="InterPro" id="IPR018253">
    <property type="entry name" value="DnaJ_domain_CS"/>
</dbReference>
<proteinExistence type="predicted"/>
<dbReference type="Pfam" id="PF00226">
    <property type="entry name" value="DnaJ"/>
    <property type="match status" value="1"/>
</dbReference>
<dbReference type="InterPro" id="IPR001623">
    <property type="entry name" value="DnaJ_domain"/>
</dbReference>
<dbReference type="Pfam" id="PF01556">
    <property type="entry name" value="DnaJ_C"/>
    <property type="match status" value="1"/>
</dbReference>
<keyword evidence="1" id="KW-0235">DNA replication</keyword>
<feature type="domain" description="J" evidence="7">
    <location>
        <begin position="6"/>
        <end position="74"/>
    </location>
</feature>